<sequence>MFVSTPNQENVTCYVNVDAITVAGQDHEVSAHVSAPDATCKKAICGIPLSDIPEDNDRKIISARNPFALGAKRMKSTGTILVLFDENKVTNYVSYGGILIKCTLYRQQVDVCCACGGLGHHSGVYGRPTLLCAGLAEKISSKKIMFAN</sequence>
<comment type="caution">
    <text evidence="1">The sequence shown here is derived from an EMBL/GenBank/DDBJ whole genome shotgun (WGS) entry which is preliminary data.</text>
</comment>
<evidence type="ECO:0000313" key="1">
    <source>
        <dbReference type="EMBL" id="KAH6930655.1"/>
    </source>
</evidence>
<organism evidence="1 2">
    <name type="scientific">Hyalomma asiaticum</name>
    <name type="common">Tick</name>
    <dbReference type="NCBI Taxonomy" id="266040"/>
    <lineage>
        <taxon>Eukaryota</taxon>
        <taxon>Metazoa</taxon>
        <taxon>Ecdysozoa</taxon>
        <taxon>Arthropoda</taxon>
        <taxon>Chelicerata</taxon>
        <taxon>Arachnida</taxon>
        <taxon>Acari</taxon>
        <taxon>Parasitiformes</taxon>
        <taxon>Ixodida</taxon>
        <taxon>Ixodoidea</taxon>
        <taxon>Ixodidae</taxon>
        <taxon>Hyalomminae</taxon>
        <taxon>Hyalomma</taxon>
    </lineage>
</organism>
<keyword evidence="2" id="KW-1185">Reference proteome</keyword>
<protein>
    <submittedName>
        <fullName evidence="1">Uncharacterized protein</fullName>
    </submittedName>
</protein>
<proteinExistence type="predicted"/>
<dbReference type="EMBL" id="CM023485">
    <property type="protein sequence ID" value="KAH6930655.1"/>
    <property type="molecule type" value="Genomic_DNA"/>
</dbReference>
<reference evidence="1" key="1">
    <citation type="submission" date="2020-05" db="EMBL/GenBank/DDBJ databases">
        <title>Large-scale comparative analyses of tick genomes elucidate their genetic diversity and vector capacities.</title>
        <authorList>
            <person name="Jia N."/>
            <person name="Wang J."/>
            <person name="Shi W."/>
            <person name="Du L."/>
            <person name="Sun Y."/>
            <person name="Zhan W."/>
            <person name="Jiang J."/>
            <person name="Wang Q."/>
            <person name="Zhang B."/>
            <person name="Ji P."/>
            <person name="Sakyi L.B."/>
            <person name="Cui X."/>
            <person name="Yuan T."/>
            <person name="Jiang B."/>
            <person name="Yang W."/>
            <person name="Lam T.T.-Y."/>
            <person name="Chang Q."/>
            <person name="Ding S."/>
            <person name="Wang X."/>
            <person name="Zhu J."/>
            <person name="Ruan X."/>
            <person name="Zhao L."/>
            <person name="Wei J."/>
            <person name="Que T."/>
            <person name="Du C."/>
            <person name="Cheng J."/>
            <person name="Dai P."/>
            <person name="Han X."/>
            <person name="Huang E."/>
            <person name="Gao Y."/>
            <person name="Liu J."/>
            <person name="Shao H."/>
            <person name="Ye R."/>
            <person name="Li L."/>
            <person name="Wei W."/>
            <person name="Wang X."/>
            <person name="Wang C."/>
            <person name="Yang T."/>
            <person name="Huo Q."/>
            <person name="Li W."/>
            <person name="Guo W."/>
            <person name="Chen H."/>
            <person name="Zhou L."/>
            <person name="Ni X."/>
            <person name="Tian J."/>
            <person name="Zhou Y."/>
            <person name="Sheng Y."/>
            <person name="Liu T."/>
            <person name="Pan Y."/>
            <person name="Xia L."/>
            <person name="Li J."/>
            <person name="Zhao F."/>
            <person name="Cao W."/>
        </authorList>
    </citation>
    <scope>NUCLEOTIDE SEQUENCE</scope>
    <source>
        <strain evidence="1">Hyas-2018</strain>
    </source>
</reference>
<evidence type="ECO:0000313" key="2">
    <source>
        <dbReference type="Proteomes" id="UP000821845"/>
    </source>
</evidence>
<gene>
    <name evidence="1" type="ORF">HPB50_016223</name>
</gene>
<accession>A0ACB7S7F1</accession>
<dbReference type="Proteomes" id="UP000821845">
    <property type="component" value="Chromosome 5"/>
</dbReference>
<name>A0ACB7S7F1_HYAAI</name>